<dbReference type="Proteomes" id="UP000219922">
    <property type="component" value="Unassembled WGS sequence"/>
</dbReference>
<dbReference type="EMBL" id="NVMX01000361">
    <property type="protein sequence ID" value="PDZ93854.1"/>
    <property type="molecule type" value="Genomic_DNA"/>
</dbReference>
<evidence type="ECO:0000313" key="2">
    <source>
        <dbReference type="Proteomes" id="UP000219922"/>
    </source>
</evidence>
<dbReference type="RefSeq" id="WP_205753456.1">
    <property type="nucleotide sequence ID" value="NZ_NVMX01000361.1"/>
</dbReference>
<gene>
    <name evidence="1" type="ORF">CON36_36980</name>
</gene>
<evidence type="ECO:0000313" key="1">
    <source>
        <dbReference type="EMBL" id="PDZ93854.1"/>
    </source>
</evidence>
<sequence>LTVVIFLGNYFILDGHEILKEGVERELDIYTEVNNIEEFENAVTVLHSPTRISSVKAEIRKGTDGRGMDYLLIKERNIGIVI</sequence>
<comment type="caution">
    <text evidence="1">The sequence shown here is derived from an EMBL/GenBank/DDBJ whole genome shotgun (WGS) entry which is preliminary data.</text>
</comment>
<organism evidence="1 2">
    <name type="scientific">Bacillus cereus</name>
    <dbReference type="NCBI Taxonomy" id="1396"/>
    <lineage>
        <taxon>Bacteria</taxon>
        <taxon>Bacillati</taxon>
        <taxon>Bacillota</taxon>
        <taxon>Bacilli</taxon>
        <taxon>Bacillales</taxon>
        <taxon>Bacillaceae</taxon>
        <taxon>Bacillus</taxon>
        <taxon>Bacillus cereus group</taxon>
    </lineage>
</organism>
<dbReference type="AlphaFoldDB" id="A0A9X6SRL1"/>
<name>A0A9X6SRL1_BACCE</name>
<feature type="non-terminal residue" evidence="1">
    <location>
        <position position="1"/>
    </location>
</feature>
<reference evidence="1 2" key="1">
    <citation type="submission" date="2017-09" db="EMBL/GenBank/DDBJ databases">
        <title>Large-scale bioinformatics analysis of Bacillus genomes uncovers conserved roles of natural products in bacterial physiology.</title>
        <authorList>
            <consortium name="Agbiome Team Llc"/>
            <person name="Bleich R.M."/>
            <person name="Grubbs K.J."/>
            <person name="Santa Maria K.C."/>
            <person name="Allen S.E."/>
            <person name="Farag S."/>
            <person name="Shank E.A."/>
            <person name="Bowers A."/>
        </authorList>
    </citation>
    <scope>NUCLEOTIDE SEQUENCE [LARGE SCALE GENOMIC DNA]</scope>
    <source>
        <strain evidence="1 2">AFS092789</strain>
    </source>
</reference>
<accession>A0A9X6SRL1</accession>
<proteinExistence type="predicted"/>
<protein>
    <submittedName>
        <fullName evidence="1">Uncharacterized protein</fullName>
    </submittedName>
</protein>